<dbReference type="EMBL" id="JAODUP010000164">
    <property type="protein sequence ID" value="KAK2158742.1"/>
    <property type="molecule type" value="Genomic_DNA"/>
</dbReference>
<keyword evidence="2" id="KW-0472">Membrane</keyword>
<dbReference type="GO" id="GO:0034727">
    <property type="term" value="P:piecemeal microautophagy of the nucleus"/>
    <property type="evidence" value="ECO:0007669"/>
    <property type="project" value="TreeGrafter"/>
</dbReference>
<dbReference type="GO" id="GO:0019776">
    <property type="term" value="F:Atg8-family ligase activity"/>
    <property type="evidence" value="ECO:0007669"/>
    <property type="project" value="TreeGrafter"/>
</dbReference>
<dbReference type="Pfam" id="PF20638">
    <property type="entry name" value="ATG5_UblA"/>
    <property type="match status" value="1"/>
</dbReference>
<dbReference type="Proteomes" id="UP001208570">
    <property type="component" value="Unassembled WGS sequence"/>
</dbReference>
<comment type="subunit">
    <text evidence="2">Conjugated with ATG12.</text>
</comment>
<evidence type="ECO:0000259" key="3">
    <source>
        <dbReference type="Pfam" id="PF04106"/>
    </source>
</evidence>
<dbReference type="GO" id="GO:0005776">
    <property type="term" value="C:autophagosome"/>
    <property type="evidence" value="ECO:0007669"/>
    <property type="project" value="TreeGrafter"/>
</dbReference>
<dbReference type="GO" id="GO:0034274">
    <property type="term" value="C:Atg12-Atg5-Atg16 complex"/>
    <property type="evidence" value="ECO:0007669"/>
    <property type="project" value="TreeGrafter"/>
</dbReference>
<name>A0AAD9JT43_9ANNE</name>
<comment type="function">
    <text evidence="2">Involved in autophagic vesicle formation.</text>
</comment>
<sequence length="216" mass="25257">MADDREVLREIWDGKIPICFALFEEDLAASVEQPEPLYSYFPLVTDKVTRHFQKFVNQEKQGEMWLEDESQPLKWHYPIGVLFDLTGAETKLPWNLSVHYQNFPEEELLHCPNKDAVESYFMSMVKEADSLKHRGQGDFHFIQRLFRPMSESGTLHTLRDLLQHFFPQALSLGDNQPKRYSITIQGIEPPLETPVQWLSEHFSHPDNFLHISITSV</sequence>
<gene>
    <name evidence="5" type="ORF">LSH36_164g00039</name>
</gene>
<dbReference type="InterPro" id="IPR042526">
    <property type="entry name" value="Atg5_HR"/>
</dbReference>
<dbReference type="InterPro" id="IPR048939">
    <property type="entry name" value="ATG5_UblA"/>
</dbReference>
<dbReference type="PANTHER" id="PTHR13040">
    <property type="entry name" value="AUTOPHAGY PROTEIN 5"/>
    <property type="match status" value="1"/>
</dbReference>
<keyword evidence="6" id="KW-1185">Reference proteome</keyword>
<reference evidence="5" key="1">
    <citation type="journal article" date="2023" name="Mol. Biol. Evol.">
        <title>Third-Generation Sequencing Reveals the Adaptive Role of the Epigenome in Three Deep-Sea Polychaetes.</title>
        <authorList>
            <person name="Perez M."/>
            <person name="Aroh O."/>
            <person name="Sun Y."/>
            <person name="Lan Y."/>
            <person name="Juniper S.K."/>
            <person name="Young C.R."/>
            <person name="Angers B."/>
            <person name="Qian P.Y."/>
        </authorList>
    </citation>
    <scope>NUCLEOTIDE SEQUENCE</scope>
    <source>
        <strain evidence="5">P08H-3</strain>
    </source>
</reference>
<dbReference type="GO" id="GO:0000422">
    <property type="term" value="P:autophagy of mitochondrion"/>
    <property type="evidence" value="ECO:0007669"/>
    <property type="project" value="TreeGrafter"/>
</dbReference>
<comment type="caution">
    <text evidence="5">The sequence shown here is derived from an EMBL/GenBank/DDBJ whole genome shotgun (WGS) entry which is preliminary data.</text>
</comment>
<feature type="domain" description="Autophagy protein ATG5 UblB" evidence="3">
    <location>
        <begin position="138"/>
        <end position="213"/>
    </location>
</feature>
<comment type="subcellular location">
    <subcellularLocation>
        <location evidence="1 2">Preautophagosomal structure membrane</location>
        <topology evidence="1 2">Peripheral membrane protein</topology>
    </subcellularLocation>
</comment>
<dbReference type="GO" id="GO:0061908">
    <property type="term" value="C:phagophore"/>
    <property type="evidence" value="ECO:0007669"/>
    <property type="project" value="TreeGrafter"/>
</dbReference>
<evidence type="ECO:0000256" key="2">
    <source>
        <dbReference type="RuleBase" id="RU361202"/>
    </source>
</evidence>
<evidence type="ECO:0000256" key="1">
    <source>
        <dbReference type="ARBA" id="ARBA00004623"/>
    </source>
</evidence>
<comment type="similarity">
    <text evidence="2">Belongs to the ATG5 family.</text>
</comment>
<accession>A0AAD9JT43</accession>
<dbReference type="Gene3D" id="3.10.20.620">
    <property type="match status" value="1"/>
</dbReference>
<dbReference type="InterPro" id="IPR007239">
    <property type="entry name" value="Atg5"/>
</dbReference>
<evidence type="ECO:0000313" key="6">
    <source>
        <dbReference type="Proteomes" id="UP001208570"/>
    </source>
</evidence>
<dbReference type="PANTHER" id="PTHR13040:SF2">
    <property type="entry name" value="AUTOPHAGY PROTEIN 5"/>
    <property type="match status" value="1"/>
</dbReference>
<feature type="domain" description="Autophagy protein ATG5 UblA" evidence="4">
    <location>
        <begin position="11"/>
        <end position="100"/>
    </location>
</feature>
<dbReference type="FunFam" id="3.10.20.90:FF:000100">
    <property type="entry name" value="Autophagy related 5"/>
    <property type="match status" value="1"/>
</dbReference>
<dbReference type="AlphaFoldDB" id="A0AAD9JT43"/>
<dbReference type="GO" id="GO:0044233">
    <property type="term" value="C:mitochondria-associated endoplasmic reticulum membrane contact site"/>
    <property type="evidence" value="ECO:0007669"/>
    <property type="project" value="TreeGrafter"/>
</dbReference>
<protein>
    <recommendedName>
        <fullName evidence="2">Autophagy protein 5</fullName>
    </recommendedName>
</protein>
<dbReference type="GO" id="GO:0034045">
    <property type="term" value="C:phagophore assembly site membrane"/>
    <property type="evidence" value="ECO:0007669"/>
    <property type="project" value="UniProtKB-SubCell"/>
</dbReference>
<evidence type="ECO:0000313" key="5">
    <source>
        <dbReference type="EMBL" id="KAK2158742.1"/>
    </source>
</evidence>
<keyword evidence="2" id="KW-0072">Autophagy</keyword>
<keyword evidence="2" id="KW-0832">Ubl conjugation</keyword>
<dbReference type="Pfam" id="PF04106">
    <property type="entry name" value="ATG5_UblB"/>
    <property type="match status" value="1"/>
</dbReference>
<dbReference type="Gene3D" id="1.10.246.190">
    <property type="entry name" value="Autophagy protein Apg5, helix rich domain"/>
    <property type="match status" value="1"/>
</dbReference>
<proteinExistence type="inferred from homology"/>
<dbReference type="InterPro" id="IPR048318">
    <property type="entry name" value="ATG5_UblB"/>
</dbReference>
<dbReference type="InterPro" id="IPR042527">
    <property type="entry name" value="Atg5_UblA_dom_sf"/>
</dbReference>
<organism evidence="5 6">
    <name type="scientific">Paralvinella palmiformis</name>
    <dbReference type="NCBI Taxonomy" id="53620"/>
    <lineage>
        <taxon>Eukaryota</taxon>
        <taxon>Metazoa</taxon>
        <taxon>Spiralia</taxon>
        <taxon>Lophotrochozoa</taxon>
        <taxon>Annelida</taxon>
        <taxon>Polychaeta</taxon>
        <taxon>Sedentaria</taxon>
        <taxon>Canalipalpata</taxon>
        <taxon>Terebellida</taxon>
        <taxon>Terebelliformia</taxon>
        <taxon>Alvinellidae</taxon>
        <taxon>Paralvinella</taxon>
    </lineage>
</organism>
<evidence type="ECO:0000259" key="4">
    <source>
        <dbReference type="Pfam" id="PF20638"/>
    </source>
</evidence>
<dbReference type="GO" id="GO:0007033">
    <property type="term" value="P:vacuole organization"/>
    <property type="evidence" value="ECO:0007669"/>
    <property type="project" value="UniProtKB-ARBA"/>
</dbReference>
<keyword evidence="2" id="KW-1017">Isopeptide bond</keyword>
<dbReference type="GO" id="GO:0006995">
    <property type="term" value="P:cellular response to nitrogen starvation"/>
    <property type="evidence" value="ECO:0007669"/>
    <property type="project" value="TreeGrafter"/>
</dbReference>